<dbReference type="InterPro" id="IPR050860">
    <property type="entry name" value="FeoB_GTPase"/>
</dbReference>
<name>A0A9W6FUL6_9BACT</name>
<dbReference type="GO" id="GO:0046872">
    <property type="term" value="F:metal ion binding"/>
    <property type="evidence" value="ECO:0007669"/>
    <property type="project" value="UniProtKB-KW"/>
</dbReference>
<evidence type="ECO:0000256" key="5">
    <source>
        <dbReference type="ARBA" id="ARBA00022519"/>
    </source>
</evidence>
<sequence>MSNGDPQYLIALAGNPNCGKTTLFNAVTGARQHVGNYPGITVEKKEGFYQLNGSSLRLVDLPGTYSLTAYSLEELVARDFLVHERPQVVMNIVDASNLERNLYLTVQLMELGIPVVLALNMIDAAEGRGIEIDVEELSRRLQIPVIPTVARTGRGKEALLETTAKLAAENHPWNPLHISYGPDIDPALDEMEKEIIAAGLLTEMLPPRWTALKYLEADEQVLKKGRENNPELSKKLESIAHHVTDHLQKTLESYPEAIIADHRYGFISALLKGGVVKQSQKADRLYLSDQIDKILTNRLLGPICMGLILYAVYQFTFNYSQFPVSLVESGFSMLGDYMNSVLPEGLVKSLIVSGIIDGVGGVIGFVPLILFMFFAIAFLEDTGYLARVAYMLDRVFRSFGLHGSSVMAFIISGGIAGGCAVPGVMATRTLRSSRERLATLLTAPFMNCGAKIPVFAMLIAAFFPTNRATMMFLLTMLSWTAALFLAKFIRSTILRGPSTPFLLELPPYRLPTLKGLLIHTWERTWQYIEKAGTIILAISILFWALMTFPALSDSMKSQFEEERQKVLASVPEDLRDALLKGPSEGEELSAESAAARERIHAIDREEAQAALKYSFAGRVGMAMESVSRWCGFDWRTNVALLSGFAAKEIIISTLGTAYSLGEVQTGENVSLSEHLARDPLWNPLKAFAVIVFIMLYAPCFATVTCIIKESGAWKWGLFSMVFNTTIAFLIAVLIYQGGRWLGLGS</sequence>
<dbReference type="InterPro" id="IPR003373">
    <property type="entry name" value="Fe2_transport_prot-B"/>
</dbReference>
<feature type="transmembrane region" description="Helical" evidence="16">
    <location>
        <begin position="399"/>
        <end position="425"/>
    </location>
</feature>
<evidence type="ECO:0000256" key="1">
    <source>
        <dbReference type="ARBA" id="ARBA00004429"/>
    </source>
</evidence>
<gene>
    <name evidence="18" type="primary">feoB</name>
    <name evidence="18" type="ORF">DAMNIGENAA_25960</name>
</gene>
<dbReference type="Proteomes" id="UP001144372">
    <property type="component" value="Unassembled WGS sequence"/>
</dbReference>
<proteinExistence type="inferred from homology"/>
<evidence type="ECO:0000313" key="19">
    <source>
        <dbReference type="Proteomes" id="UP001144372"/>
    </source>
</evidence>
<dbReference type="GO" id="GO:0005886">
    <property type="term" value="C:plasma membrane"/>
    <property type="evidence" value="ECO:0007669"/>
    <property type="project" value="UniProtKB-SubCell"/>
</dbReference>
<dbReference type="InterPro" id="IPR006073">
    <property type="entry name" value="GTP-bd"/>
</dbReference>
<evidence type="ECO:0000256" key="9">
    <source>
        <dbReference type="ARBA" id="ARBA00023004"/>
    </source>
</evidence>
<evidence type="ECO:0000256" key="7">
    <source>
        <dbReference type="ARBA" id="ARBA00022741"/>
    </source>
</evidence>
<dbReference type="NCBIfam" id="TIGR00437">
    <property type="entry name" value="feoB"/>
    <property type="match status" value="1"/>
</dbReference>
<feature type="domain" description="FeoB-type G" evidence="17">
    <location>
        <begin position="7"/>
        <end position="169"/>
    </location>
</feature>
<organism evidence="18 19">
    <name type="scientific">Desulforhabdus amnigena</name>
    <dbReference type="NCBI Taxonomy" id="40218"/>
    <lineage>
        <taxon>Bacteria</taxon>
        <taxon>Pseudomonadati</taxon>
        <taxon>Thermodesulfobacteriota</taxon>
        <taxon>Syntrophobacteria</taxon>
        <taxon>Syntrophobacterales</taxon>
        <taxon>Syntrophobacteraceae</taxon>
        <taxon>Desulforhabdus</taxon>
    </lineage>
</organism>
<evidence type="ECO:0000256" key="3">
    <source>
        <dbReference type="ARBA" id="ARBA00022475"/>
    </source>
</evidence>
<feature type="binding site" evidence="15">
    <location>
        <position position="29"/>
    </location>
    <ligand>
        <name>Mg(2+)</name>
        <dbReference type="ChEBI" id="CHEBI:18420"/>
        <label>2</label>
    </ligand>
</feature>
<keyword evidence="6 16" id="KW-0812">Transmembrane</keyword>
<evidence type="ECO:0000259" key="17">
    <source>
        <dbReference type="PROSITE" id="PS51711"/>
    </source>
</evidence>
<evidence type="ECO:0000256" key="8">
    <source>
        <dbReference type="ARBA" id="ARBA00022989"/>
    </source>
</evidence>
<comment type="subcellular location">
    <subcellularLocation>
        <location evidence="1 16">Cell inner membrane</location>
        <topology evidence="1 16">Multi-pass membrane protein</topology>
    </subcellularLocation>
</comment>
<feature type="binding site" evidence="14">
    <location>
        <begin position="120"/>
        <end position="123"/>
    </location>
    <ligand>
        <name>GTP</name>
        <dbReference type="ChEBI" id="CHEBI:37565"/>
        <label>1</label>
    </ligand>
</feature>
<feature type="transmembrane region" description="Helical" evidence="16">
    <location>
        <begin position="686"/>
        <end position="708"/>
    </location>
</feature>
<evidence type="ECO:0000256" key="11">
    <source>
        <dbReference type="ARBA" id="ARBA00023134"/>
    </source>
</evidence>
<keyword evidence="5" id="KW-0997">Cell inner membrane</keyword>
<evidence type="ECO:0000256" key="16">
    <source>
        <dbReference type="RuleBase" id="RU362098"/>
    </source>
</evidence>
<evidence type="ECO:0000256" key="4">
    <source>
        <dbReference type="ARBA" id="ARBA00022496"/>
    </source>
</evidence>
<feature type="binding site" evidence="14">
    <location>
        <begin position="14"/>
        <end position="21"/>
    </location>
    <ligand>
        <name>GTP</name>
        <dbReference type="ChEBI" id="CHEBI:37565"/>
        <label>1</label>
    </ligand>
</feature>
<dbReference type="RefSeq" id="WP_281794766.1">
    <property type="nucleotide sequence ID" value="NZ_BSDR01000001.1"/>
</dbReference>
<evidence type="ECO:0000256" key="12">
    <source>
        <dbReference type="ARBA" id="ARBA00023136"/>
    </source>
</evidence>
<keyword evidence="4 16" id="KW-0410">Iron transport</keyword>
<dbReference type="SUPFAM" id="SSF52540">
    <property type="entry name" value="P-loop containing nucleoside triphosphate hydrolases"/>
    <property type="match status" value="1"/>
</dbReference>
<evidence type="ECO:0000256" key="2">
    <source>
        <dbReference type="ARBA" id="ARBA00022448"/>
    </source>
</evidence>
<reference evidence="18" key="1">
    <citation type="submission" date="2022-12" db="EMBL/GenBank/DDBJ databases">
        <title>Reference genome sequencing for broad-spectrum identification of bacterial and archaeal isolates by mass spectrometry.</title>
        <authorList>
            <person name="Sekiguchi Y."/>
            <person name="Tourlousse D.M."/>
        </authorList>
    </citation>
    <scope>NUCLEOTIDE SEQUENCE</scope>
    <source>
        <strain evidence="18">ASRB1</strain>
    </source>
</reference>
<feature type="binding site" evidence="15">
    <location>
        <position position="28"/>
    </location>
    <ligand>
        <name>Mg(2+)</name>
        <dbReference type="ChEBI" id="CHEBI:18420"/>
        <label>2</label>
    </ligand>
</feature>
<keyword evidence="10" id="KW-0406">Ion transport</keyword>
<feature type="binding site" evidence="15">
    <location>
        <position position="25"/>
    </location>
    <ligand>
        <name>Mg(2+)</name>
        <dbReference type="ChEBI" id="CHEBI:18420"/>
        <label>2</label>
    </ligand>
</feature>
<feature type="transmembrane region" description="Helical" evidence="16">
    <location>
        <begin position="469"/>
        <end position="489"/>
    </location>
</feature>
<dbReference type="InterPro" id="IPR011642">
    <property type="entry name" value="Gate_dom"/>
</dbReference>
<dbReference type="GO" id="GO:0005525">
    <property type="term" value="F:GTP binding"/>
    <property type="evidence" value="ECO:0007669"/>
    <property type="project" value="UniProtKB-KW"/>
</dbReference>
<dbReference type="Pfam" id="PF07664">
    <property type="entry name" value="FeoB_C"/>
    <property type="match status" value="1"/>
</dbReference>
<dbReference type="PROSITE" id="PS51711">
    <property type="entry name" value="G_FEOB"/>
    <property type="match status" value="1"/>
</dbReference>
<dbReference type="InterPro" id="IPR027417">
    <property type="entry name" value="P-loop_NTPase"/>
</dbReference>
<keyword evidence="15" id="KW-0460">Magnesium</keyword>
<accession>A0A9W6FUL6</accession>
<dbReference type="PANTHER" id="PTHR43185:SF1">
    <property type="entry name" value="FE(2+) TRANSPORTER FEOB"/>
    <property type="match status" value="1"/>
</dbReference>
<feature type="binding site" evidence="14">
    <location>
        <begin position="39"/>
        <end position="43"/>
    </location>
    <ligand>
        <name>GTP</name>
        <dbReference type="ChEBI" id="CHEBI:37565"/>
        <label>1</label>
    </ligand>
</feature>
<feature type="transmembrane region" description="Helical" evidence="16">
    <location>
        <begin position="715"/>
        <end position="735"/>
    </location>
</feature>
<evidence type="ECO:0000256" key="15">
    <source>
        <dbReference type="PIRSR" id="PIRSR603373-2"/>
    </source>
</evidence>
<dbReference type="GO" id="GO:0015093">
    <property type="term" value="F:ferrous iron transmembrane transporter activity"/>
    <property type="evidence" value="ECO:0007669"/>
    <property type="project" value="UniProtKB-UniRule"/>
</dbReference>
<dbReference type="InterPro" id="IPR030389">
    <property type="entry name" value="G_FEOB_dom"/>
</dbReference>
<comment type="function">
    <text evidence="16">Probable transporter of a GTP-driven Fe(2+) uptake system.</text>
</comment>
<protein>
    <recommendedName>
        <fullName evidence="13 16">Ferrous iron transport protein B</fullName>
    </recommendedName>
</protein>
<keyword evidence="3" id="KW-1003">Cell membrane</keyword>
<dbReference type="PRINTS" id="PR00326">
    <property type="entry name" value="GTP1OBG"/>
</dbReference>
<keyword evidence="9 16" id="KW-0408">Iron</keyword>
<feature type="binding site" evidence="15">
    <location>
        <position position="26"/>
    </location>
    <ligand>
        <name>Mg(2+)</name>
        <dbReference type="ChEBI" id="CHEBI:18420"/>
        <label>2</label>
    </ligand>
</feature>
<comment type="similarity">
    <text evidence="16">Belongs to the TRAFAC class TrmE-Era-EngA-EngB-Septin-like GTPase superfamily. FeoB GTPase (TC 9.A.8) family.</text>
</comment>
<keyword evidence="2 16" id="KW-0813">Transport</keyword>
<feature type="transmembrane region" description="Helical" evidence="16">
    <location>
        <begin position="531"/>
        <end position="551"/>
    </location>
</feature>
<dbReference type="EMBL" id="BSDR01000001">
    <property type="protein sequence ID" value="GLI35163.1"/>
    <property type="molecule type" value="Genomic_DNA"/>
</dbReference>
<dbReference type="Gene3D" id="3.40.50.300">
    <property type="entry name" value="P-loop containing nucleotide triphosphate hydrolases"/>
    <property type="match status" value="1"/>
</dbReference>
<evidence type="ECO:0000313" key="18">
    <source>
        <dbReference type="EMBL" id="GLI35163.1"/>
    </source>
</evidence>
<feature type="transmembrane region" description="Helical" evidence="16">
    <location>
        <begin position="294"/>
        <end position="313"/>
    </location>
</feature>
<evidence type="ECO:0000256" key="10">
    <source>
        <dbReference type="ARBA" id="ARBA00023065"/>
    </source>
</evidence>
<keyword evidence="19" id="KW-1185">Reference proteome</keyword>
<dbReference type="PANTHER" id="PTHR43185">
    <property type="entry name" value="FERROUS IRON TRANSPORT PROTEIN B"/>
    <property type="match status" value="1"/>
</dbReference>
<keyword evidence="7 14" id="KW-0547">Nucleotide-binding</keyword>
<evidence type="ECO:0000256" key="6">
    <source>
        <dbReference type="ARBA" id="ARBA00022692"/>
    </source>
</evidence>
<feature type="transmembrane region" description="Helical" evidence="16">
    <location>
        <begin position="350"/>
        <end position="379"/>
    </location>
</feature>
<dbReference type="Pfam" id="PF17910">
    <property type="entry name" value="FeoB_Cyto"/>
    <property type="match status" value="1"/>
</dbReference>
<evidence type="ECO:0000256" key="14">
    <source>
        <dbReference type="PIRSR" id="PIRSR603373-1"/>
    </source>
</evidence>
<feature type="binding site" evidence="14">
    <location>
        <begin position="60"/>
        <end position="63"/>
    </location>
    <ligand>
        <name>GTP</name>
        <dbReference type="ChEBI" id="CHEBI:37565"/>
        <label>1</label>
    </ligand>
</feature>
<dbReference type="Pfam" id="PF07670">
    <property type="entry name" value="Gate"/>
    <property type="match status" value="2"/>
</dbReference>
<keyword evidence="15" id="KW-0479">Metal-binding</keyword>
<dbReference type="Pfam" id="PF02421">
    <property type="entry name" value="FeoB_N"/>
    <property type="match status" value="1"/>
</dbReference>
<comment type="caution">
    <text evidence="18">The sequence shown here is derived from an EMBL/GenBank/DDBJ whole genome shotgun (WGS) entry which is preliminary data.</text>
</comment>
<keyword evidence="8 16" id="KW-1133">Transmembrane helix</keyword>
<dbReference type="InterPro" id="IPR041069">
    <property type="entry name" value="FeoB_Cyto"/>
</dbReference>
<dbReference type="InterPro" id="IPR011640">
    <property type="entry name" value="Fe2_transport_prot_B_C"/>
</dbReference>
<dbReference type="Gene3D" id="1.10.287.1770">
    <property type="match status" value="1"/>
</dbReference>
<dbReference type="AlphaFoldDB" id="A0A9W6FUL6"/>
<evidence type="ECO:0000256" key="13">
    <source>
        <dbReference type="NCBIfam" id="TIGR00437"/>
    </source>
</evidence>
<dbReference type="FunFam" id="3.40.50.300:FF:000426">
    <property type="entry name" value="Ferrous iron transport protein B"/>
    <property type="match status" value="1"/>
</dbReference>
<keyword evidence="12 16" id="KW-0472">Membrane</keyword>
<dbReference type="CDD" id="cd01879">
    <property type="entry name" value="FeoB"/>
    <property type="match status" value="1"/>
</dbReference>
<keyword evidence="11 14" id="KW-0342">GTP-binding</keyword>
<feature type="transmembrane region" description="Helical" evidence="16">
    <location>
        <begin position="437"/>
        <end position="463"/>
    </location>
</feature>